<feature type="domain" description="N-acetyltransferase" evidence="1">
    <location>
        <begin position="89"/>
        <end position="231"/>
    </location>
</feature>
<dbReference type="EMBL" id="MWIO01000046">
    <property type="protein sequence ID" value="THD06048.1"/>
    <property type="molecule type" value="Genomic_DNA"/>
</dbReference>
<name>A0A4S3KCV8_9GAMM</name>
<dbReference type="PROSITE" id="PS51186">
    <property type="entry name" value="GNAT"/>
    <property type="match status" value="1"/>
</dbReference>
<dbReference type="Gene3D" id="3.40.630.30">
    <property type="match status" value="1"/>
</dbReference>
<organism evidence="2 3">
    <name type="scientific">Rhodanobacter lindaniclasticus</name>
    <dbReference type="NCBI Taxonomy" id="75310"/>
    <lineage>
        <taxon>Bacteria</taxon>
        <taxon>Pseudomonadati</taxon>
        <taxon>Pseudomonadota</taxon>
        <taxon>Gammaproteobacteria</taxon>
        <taxon>Lysobacterales</taxon>
        <taxon>Rhodanobacteraceae</taxon>
        <taxon>Rhodanobacter</taxon>
    </lineage>
</organism>
<dbReference type="OrthoDB" id="9796919at2"/>
<gene>
    <name evidence="2" type="ORF">B1991_14705</name>
</gene>
<dbReference type="AlphaFoldDB" id="A0A4S3KCV8"/>
<keyword evidence="2" id="KW-0808">Transferase</keyword>
<evidence type="ECO:0000259" key="1">
    <source>
        <dbReference type="PROSITE" id="PS51186"/>
    </source>
</evidence>
<dbReference type="Pfam" id="PF08445">
    <property type="entry name" value="FR47"/>
    <property type="match status" value="1"/>
</dbReference>
<accession>A0A4S3KCV8</accession>
<dbReference type="InterPro" id="IPR016181">
    <property type="entry name" value="Acyl_CoA_acyltransferase"/>
</dbReference>
<comment type="caution">
    <text evidence="2">The sequence shown here is derived from an EMBL/GenBank/DDBJ whole genome shotgun (WGS) entry which is preliminary data.</text>
</comment>
<dbReference type="InterPro" id="IPR013653">
    <property type="entry name" value="GCN5-like_dom"/>
</dbReference>
<dbReference type="GO" id="GO:0016747">
    <property type="term" value="F:acyltransferase activity, transferring groups other than amino-acyl groups"/>
    <property type="evidence" value="ECO:0007669"/>
    <property type="project" value="InterPro"/>
</dbReference>
<dbReference type="Proteomes" id="UP000306317">
    <property type="component" value="Unassembled WGS sequence"/>
</dbReference>
<dbReference type="CDD" id="cd04301">
    <property type="entry name" value="NAT_SF"/>
    <property type="match status" value="1"/>
</dbReference>
<reference evidence="2 3" key="1">
    <citation type="submission" date="2017-02" db="EMBL/GenBank/DDBJ databases">
        <title>Whole genome sequencing of Rhodanobacter lindaniclasticus DSM 17932.</title>
        <authorList>
            <person name="Kumar S."/>
            <person name="Patil P."/>
            <person name="Patil P.B."/>
        </authorList>
    </citation>
    <scope>NUCLEOTIDE SEQUENCE [LARGE SCALE GENOMIC DNA]</scope>
    <source>
        <strain evidence="2 3">DSM 17932</strain>
    </source>
</reference>
<evidence type="ECO:0000313" key="2">
    <source>
        <dbReference type="EMBL" id="THD06048.1"/>
    </source>
</evidence>
<keyword evidence="3" id="KW-1185">Reference proteome</keyword>
<evidence type="ECO:0000313" key="3">
    <source>
        <dbReference type="Proteomes" id="UP000306317"/>
    </source>
</evidence>
<dbReference type="InterPro" id="IPR000182">
    <property type="entry name" value="GNAT_dom"/>
</dbReference>
<sequence length="231" mass="25197">MAAQPPVPALLDNIFWHALSGPQAGFAQGAGGARRFAPGFSPILGFADPAEPAFGELLPFCASGESFYTDGWSGPAPVGWSIELESTMFKMRWAGELPARDDAPEALPLEPRHAEQAMALAVLTKPGPFGPRTLELGDYFGLFDGTRLIAMAGERAFAGGWREVSGICTHPDAQGRGLARRLTAKLIRRQLLRGEMPFLHVMRANEGARALYRRMGFVDYRESVVRVIRRT</sequence>
<protein>
    <submittedName>
        <fullName evidence="2">GNAT family N-acetyltransferase</fullName>
    </submittedName>
</protein>
<proteinExistence type="predicted"/>
<dbReference type="RefSeq" id="WP_136259433.1">
    <property type="nucleotide sequence ID" value="NZ_MWIO01000046.1"/>
</dbReference>
<dbReference type="SUPFAM" id="SSF55729">
    <property type="entry name" value="Acyl-CoA N-acyltransferases (Nat)"/>
    <property type="match status" value="1"/>
</dbReference>